<dbReference type="Pfam" id="PF02863">
    <property type="entry name" value="Arg_repressor_C"/>
    <property type="match status" value="1"/>
</dbReference>
<comment type="subcellular location">
    <subcellularLocation>
        <location evidence="1 7">Cytoplasm</location>
    </subcellularLocation>
</comment>
<keyword evidence="7" id="KW-0678">Repressor</keyword>
<keyword evidence="4 7" id="KW-0805">Transcription regulation</keyword>
<dbReference type="InterPro" id="IPR036388">
    <property type="entry name" value="WH-like_DNA-bd_sf"/>
</dbReference>
<comment type="caution">
    <text evidence="10">The sequence shown here is derived from an EMBL/GenBank/DDBJ whole genome shotgun (WGS) entry which is preliminary data.</text>
</comment>
<dbReference type="PANTHER" id="PTHR34471">
    <property type="entry name" value="ARGININE REPRESSOR"/>
    <property type="match status" value="1"/>
</dbReference>
<dbReference type="GO" id="GO:0051259">
    <property type="term" value="P:protein complex oligomerization"/>
    <property type="evidence" value="ECO:0007669"/>
    <property type="project" value="InterPro"/>
</dbReference>
<feature type="domain" description="Arginine repressor DNA-binding" evidence="8">
    <location>
        <begin position="1"/>
        <end position="67"/>
    </location>
</feature>
<organism evidence="10 11">
    <name type="scientific">Lactococcus termiticola</name>
    <dbReference type="NCBI Taxonomy" id="2169526"/>
    <lineage>
        <taxon>Bacteria</taxon>
        <taxon>Bacillati</taxon>
        <taxon>Bacillota</taxon>
        <taxon>Bacilli</taxon>
        <taxon>Lactobacillales</taxon>
        <taxon>Streptococcaceae</taxon>
        <taxon>Lactococcus</taxon>
    </lineage>
</organism>
<dbReference type="GO" id="GO:1900079">
    <property type="term" value="P:regulation of arginine biosynthetic process"/>
    <property type="evidence" value="ECO:0007669"/>
    <property type="project" value="UniProtKB-UniRule"/>
</dbReference>
<keyword evidence="6 7" id="KW-0804">Transcription</keyword>
<dbReference type="GO" id="GO:0003700">
    <property type="term" value="F:DNA-binding transcription factor activity"/>
    <property type="evidence" value="ECO:0007669"/>
    <property type="project" value="UniProtKB-UniRule"/>
</dbReference>
<keyword evidence="5 7" id="KW-0238">DNA-binding</keyword>
<dbReference type="InterPro" id="IPR020900">
    <property type="entry name" value="Arg_repress_DNA-bd"/>
</dbReference>
<keyword evidence="7" id="KW-0055">Arginine biosynthesis</keyword>
<evidence type="ECO:0000259" key="8">
    <source>
        <dbReference type="Pfam" id="PF01316"/>
    </source>
</evidence>
<dbReference type="InterPro" id="IPR020899">
    <property type="entry name" value="Arg_repress_C"/>
</dbReference>
<dbReference type="GO" id="GO:0003677">
    <property type="term" value="F:DNA binding"/>
    <property type="evidence" value="ECO:0007669"/>
    <property type="project" value="UniProtKB-KW"/>
</dbReference>
<dbReference type="PANTHER" id="PTHR34471:SF1">
    <property type="entry name" value="ARGININE REPRESSOR"/>
    <property type="match status" value="1"/>
</dbReference>
<evidence type="ECO:0000256" key="1">
    <source>
        <dbReference type="ARBA" id="ARBA00004496"/>
    </source>
</evidence>
<evidence type="ECO:0000256" key="2">
    <source>
        <dbReference type="ARBA" id="ARBA00008316"/>
    </source>
</evidence>
<dbReference type="InterPro" id="IPR036251">
    <property type="entry name" value="Arg_repress_C_sf"/>
</dbReference>
<dbReference type="UniPathway" id="UPA00068"/>
<dbReference type="InterPro" id="IPR036390">
    <property type="entry name" value="WH_DNA-bd_sf"/>
</dbReference>
<name>A0A2R5HFU8_9LACT</name>
<dbReference type="HAMAP" id="MF_00173">
    <property type="entry name" value="Arg_repressor"/>
    <property type="match status" value="1"/>
</dbReference>
<dbReference type="EMBL" id="BFFO01000002">
    <property type="protein sequence ID" value="GBG96205.1"/>
    <property type="molecule type" value="Genomic_DNA"/>
</dbReference>
<dbReference type="GO" id="GO:0006526">
    <property type="term" value="P:L-arginine biosynthetic process"/>
    <property type="evidence" value="ECO:0007669"/>
    <property type="project" value="UniProtKB-UniPathway"/>
</dbReference>
<evidence type="ECO:0000313" key="10">
    <source>
        <dbReference type="EMBL" id="GBG96205.1"/>
    </source>
</evidence>
<dbReference type="SUPFAM" id="SSF55252">
    <property type="entry name" value="C-terminal domain of arginine repressor"/>
    <property type="match status" value="1"/>
</dbReference>
<evidence type="ECO:0000256" key="5">
    <source>
        <dbReference type="ARBA" id="ARBA00023125"/>
    </source>
</evidence>
<accession>A0A2R5HFU8</accession>
<dbReference type="SUPFAM" id="SSF46785">
    <property type="entry name" value="Winged helix' DNA-binding domain"/>
    <property type="match status" value="1"/>
</dbReference>
<dbReference type="Gene3D" id="1.10.10.10">
    <property type="entry name" value="Winged helix-like DNA-binding domain superfamily/Winged helix DNA-binding domain"/>
    <property type="match status" value="1"/>
</dbReference>
<dbReference type="PRINTS" id="PR01467">
    <property type="entry name" value="ARGREPRESSOR"/>
</dbReference>
<dbReference type="GO" id="GO:0005737">
    <property type="term" value="C:cytoplasm"/>
    <property type="evidence" value="ECO:0007669"/>
    <property type="project" value="UniProtKB-SubCell"/>
</dbReference>
<keyword evidence="3 7" id="KW-0963">Cytoplasm</keyword>
<dbReference type="Pfam" id="PF01316">
    <property type="entry name" value="Arg_repressor"/>
    <property type="match status" value="1"/>
</dbReference>
<reference evidence="10 11" key="1">
    <citation type="journal article" date="2018" name="Genome Announc.">
        <title>Draft Genome Sequence of Lactococcus sp. Strain NtB2 (JCM 32569), Isolated from the Gut of the Higher Termite Nasutitermes takasagoensis.</title>
        <authorList>
            <person name="Noda S."/>
            <person name="Aihara C."/>
            <person name="Yuki M."/>
            <person name="Ohkuma M."/>
        </authorList>
    </citation>
    <scope>NUCLEOTIDE SEQUENCE [LARGE SCALE GENOMIC DNA]</scope>
    <source>
        <strain evidence="10 11">NtB2</strain>
    </source>
</reference>
<keyword evidence="7" id="KW-0028">Amino-acid biosynthesis</keyword>
<sequence>MKREERLAFISDLIEKEEVKTQDDLVESFTEAGVTVTQATISRDIKSLALVKIPSQTGGYCYALPQKAVQATTDYASDDFLADMVFQAKIKDEMISITAKPGTTAVIKRELVARFDAKELFSILNDDDSLLVIASSKASAKKIYQALND</sequence>
<protein>
    <recommendedName>
        <fullName evidence="7">Arginine repressor</fullName>
    </recommendedName>
</protein>
<dbReference type="OrthoDB" id="9807089at2"/>
<comment type="similarity">
    <text evidence="2 7">Belongs to the ArgR family.</text>
</comment>
<feature type="domain" description="Arginine repressor C-terminal" evidence="9">
    <location>
        <begin position="82"/>
        <end position="148"/>
    </location>
</feature>
<dbReference type="GO" id="GO:0034618">
    <property type="term" value="F:arginine binding"/>
    <property type="evidence" value="ECO:0007669"/>
    <property type="project" value="InterPro"/>
</dbReference>
<evidence type="ECO:0000256" key="4">
    <source>
        <dbReference type="ARBA" id="ARBA00023015"/>
    </source>
</evidence>
<comment type="function">
    <text evidence="7">Regulates arginine biosynthesis genes.</text>
</comment>
<dbReference type="Proteomes" id="UP000245021">
    <property type="component" value="Unassembled WGS sequence"/>
</dbReference>
<evidence type="ECO:0000256" key="6">
    <source>
        <dbReference type="ARBA" id="ARBA00023163"/>
    </source>
</evidence>
<dbReference type="RefSeq" id="WP_109245198.1">
    <property type="nucleotide sequence ID" value="NZ_BFFO01000002.1"/>
</dbReference>
<dbReference type="AlphaFoldDB" id="A0A2R5HFU8"/>
<gene>
    <name evidence="10" type="primary">ahrC</name>
    <name evidence="7" type="synonym">argR</name>
    <name evidence="10" type="ORF">NtB2_00316</name>
</gene>
<comment type="pathway">
    <text evidence="7">Amino-acid biosynthesis; L-arginine biosynthesis [regulation].</text>
</comment>
<evidence type="ECO:0000256" key="3">
    <source>
        <dbReference type="ARBA" id="ARBA00022490"/>
    </source>
</evidence>
<keyword evidence="11" id="KW-1185">Reference proteome</keyword>
<proteinExistence type="inferred from homology"/>
<evidence type="ECO:0000259" key="9">
    <source>
        <dbReference type="Pfam" id="PF02863"/>
    </source>
</evidence>
<evidence type="ECO:0000313" key="11">
    <source>
        <dbReference type="Proteomes" id="UP000245021"/>
    </source>
</evidence>
<evidence type="ECO:0000256" key="7">
    <source>
        <dbReference type="HAMAP-Rule" id="MF_00173"/>
    </source>
</evidence>
<dbReference type="InterPro" id="IPR001669">
    <property type="entry name" value="Arg_repress"/>
</dbReference>